<feature type="active site" description="Tele-phosphohistidine intermediate" evidence="5">
    <location>
        <position position="8"/>
    </location>
</feature>
<dbReference type="SMART" id="SM00855">
    <property type="entry name" value="PGAM"/>
    <property type="match status" value="1"/>
</dbReference>
<evidence type="ECO:0000313" key="8">
    <source>
        <dbReference type="EMBL" id="QNL99789.1"/>
    </source>
</evidence>
<dbReference type="RefSeq" id="WP_021984231.1">
    <property type="nucleotide sequence ID" value="NZ_CP060632.1"/>
</dbReference>
<dbReference type="EMBL" id="CP060632">
    <property type="protein sequence ID" value="QNL99789.1"/>
    <property type="molecule type" value="Genomic_DNA"/>
</dbReference>
<evidence type="ECO:0000313" key="9">
    <source>
        <dbReference type="Proteomes" id="UP000515819"/>
    </source>
</evidence>
<organism evidence="8 9">
    <name type="scientific">Wujia chipingensis</name>
    <dbReference type="NCBI Taxonomy" id="2763670"/>
    <lineage>
        <taxon>Bacteria</taxon>
        <taxon>Bacillati</taxon>
        <taxon>Bacillota</taxon>
        <taxon>Clostridia</taxon>
        <taxon>Lachnospirales</taxon>
        <taxon>Lachnospiraceae</taxon>
        <taxon>Wujia</taxon>
    </lineage>
</organism>
<evidence type="ECO:0000256" key="5">
    <source>
        <dbReference type="PIRSR" id="PIRSR613078-1"/>
    </source>
</evidence>
<dbReference type="KEGG" id="wcp:H9Q76_00285"/>
<protein>
    <recommendedName>
        <fullName evidence="2">phosphoglycerate mutase (2,3-diphosphoglycerate-dependent)</fullName>
        <ecNumber evidence="2">5.4.2.11</ecNumber>
    </recommendedName>
</protein>
<dbReference type="Gene3D" id="3.40.50.1240">
    <property type="entry name" value="Phosphoglycerate mutase-like"/>
    <property type="match status" value="1"/>
</dbReference>
<feature type="active site" description="Proton donor/acceptor" evidence="5">
    <location>
        <position position="81"/>
    </location>
</feature>
<gene>
    <name evidence="8" type="ORF">H9Q76_00285</name>
</gene>
<keyword evidence="4" id="KW-0413">Isomerase</keyword>
<proteinExistence type="inferred from homology"/>
<evidence type="ECO:0000256" key="6">
    <source>
        <dbReference type="PIRSR" id="PIRSR613078-2"/>
    </source>
</evidence>
<dbReference type="SUPFAM" id="SSF53254">
    <property type="entry name" value="Phosphoglycerate mutase-like"/>
    <property type="match status" value="1"/>
</dbReference>
<dbReference type="GO" id="GO:0006096">
    <property type="term" value="P:glycolytic process"/>
    <property type="evidence" value="ECO:0007669"/>
    <property type="project" value="UniProtKB-KW"/>
</dbReference>
<evidence type="ECO:0000256" key="3">
    <source>
        <dbReference type="ARBA" id="ARBA00023152"/>
    </source>
</evidence>
<dbReference type="InterPro" id="IPR029033">
    <property type="entry name" value="His_PPase_superfam"/>
</dbReference>
<keyword evidence="9" id="KW-1185">Reference proteome</keyword>
<evidence type="ECO:0000256" key="7">
    <source>
        <dbReference type="PIRSR" id="PIRSR613078-3"/>
    </source>
</evidence>
<keyword evidence="3" id="KW-0324">Glycolysis</keyword>
<sequence length="176" mass="20027">MKLYVTRHGQTQYNIEVRICGRANVRLTEKGISQAHELAQSMQDTDVDLIISSPLVRAKETADIVGAAIGVPVEVDDRLAERDYGVIDGTYEGTPGFMEQWVQFGYQYPEGESLLKVVQRVYNFLDDIKQRYADKKVMVISHGGVCRVINSYFESLDNEDFFKFNLGNCKVLQYDL</sequence>
<dbReference type="InterPro" id="IPR005952">
    <property type="entry name" value="Phosphogly_mut1"/>
</dbReference>
<dbReference type="InterPro" id="IPR001345">
    <property type="entry name" value="PG/BPGM_mutase_AS"/>
</dbReference>
<dbReference type="PROSITE" id="PS00175">
    <property type="entry name" value="PG_MUTASE"/>
    <property type="match status" value="1"/>
</dbReference>
<feature type="binding site" evidence="6">
    <location>
        <position position="57"/>
    </location>
    <ligand>
        <name>substrate</name>
    </ligand>
</feature>
<feature type="site" description="Transition state stabilizer" evidence="7">
    <location>
        <position position="142"/>
    </location>
</feature>
<evidence type="ECO:0000256" key="4">
    <source>
        <dbReference type="ARBA" id="ARBA00023235"/>
    </source>
</evidence>
<dbReference type="Pfam" id="PF00300">
    <property type="entry name" value="His_Phos_1"/>
    <property type="match status" value="1"/>
</dbReference>
<reference evidence="8 9" key="1">
    <citation type="submission" date="2020-08" db="EMBL/GenBank/DDBJ databases">
        <authorList>
            <person name="Liu C."/>
            <person name="Sun Q."/>
        </authorList>
    </citation>
    <scope>NUCLEOTIDE SEQUENCE [LARGE SCALE GENOMIC DNA]</scope>
    <source>
        <strain evidence="8 9">NSJ-4</strain>
    </source>
</reference>
<feature type="binding site" evidence="6">
    <location>
        <begin position="7"/>
        <end position="14"/>
    </location>
    <ligand>
        <name>substrate</name>
    </ligand>
</feature>
<dbReference type="PANTHER" id="PTHR11931">
    <property type="entry name" value="PHOSPHOGLYCERATE MUTASE"/>
    <property type="match status" value="1"/>
</dbReference>
<dbReference type="GO" id="GO:0004619">
    <property type="term" value="F:phosphoglycerate mutase activity"/>
    <property type="evidence" value="ECO:0007669"/>
    <property type="project" value="UniProtKB-EC"/>
</dbReference>
<dbReference type="AlphaFoldDB" id="A0A7G9FMK8"/>
<dbReference type="InterPro" id="IPR013078">
    <property type="entry name" value="His_Pase_superF_clade-1"/>
</dbReference>
<comment type="similarity">
    <text evidence="1">Belongs to the phosphoglycerate mutase family. BPG-dependent PGAM subfamily.</text>
</comment>
<dbReference type="CDD" id="cd07067">
    <property type="entry name" value="HP_PGM_like"/>
    <property type="match status" value="1"/>
</dbReference>
<feature type="binding site" evidence="6">
    <location>
        <begin position="81"/>
        <end position="84"/>
    </location>
    <ligand>
        <name>substrate</name>
    </ligand>
</feature>
<accession>A0A7G9FMK8</accession>
<dbReference type="PIRSF" id="PIRSF000709">
    <property type="entry name" value="6PFK_2-Ptase"/>
    <property type="match status" value="1"/>
</dbReference>
<dbReference type="EC" id="5.4.2.11" evidence="2"/>
<dbReference type="Proteomes" id="UP000515819">
    <property type="component" value="Chromosome"/>
</dbReference>
<evidence type="ECO:0000256" key="1">
    <source>
        <dbReference type="ARBA" id="ARBA00006717"/>
    </source>
</evidence>
<name>A0A7G9FMK8_9FIRM</name>
<evidence type="ECO:0000256" key="2">
    <source>
        <dbReference type="ARBA" id="ARBA00012028"/>
    </source>
</evidence>